<name>A0A2N9FH20_FAGSY</name>
<feature type="region of interest" description="Disordered" evidence="1">
    <location>
        <begin position="87"/>
        <end position="125"/>
    </location>
</feature>
<dbReference type="Pfam" id="PF13966">
    <property type="entry name" value="zf-RVT"/>
    <property type="match status" value="1"/>
</dbReference>
<dbReference type="EMBL" id="OIVN01001121">
    <property type="protein sequence ID" value="SPC90127.1"/>
    <property type="molecule type" value="Genomic_DNA"/>
</dbReference>
<dbReference type="Gene3D" id="3.60.10.10">
    <property type="entry name" value="Endonuclease/exonuclease/phosphatase"/>
    <property type="match status" value="1"/>
</dbReference>
<accession>A0A2N9FH20</accession>
<protein>
    <recommendedName>
        <fullName evidence="2">Reverse transcriptase zinc-binding domain-containing protein</fullName>
    </recommendedName>
</protein>
<dbReference type="PANTHER" id="PTHR33116:SF86">
    <property type="entry name" value="REVERSE TRANSCRIPTASE DOMAIN-CONTAINING PROTEIN"/>
    <property type="match status" value="1"/>
</dbReference>
<sequence length="1088" mass="126190">MGKSAPAIPTENPRLSPFLWTSIISTQKKKSFTLTPCKLVSFPFDMYPLMVDLYLNSYDPSREKLQLSVWLRASQDRVLRRVQVTVEGRSRSTSKPMGGEQAVPPSPQAPTKPAVVHSPPTELDPTDMETTEYLGGINKATDFEAQNSATFEDQLRAIDMALNYTSVIPEKSGTAGTPPNPMSCLSWNCRGLGNPGTVQELANMVRVKDPSAIFVMETWSHEEYLEKVTIKSYSSSHIDAIIKEGSEDAWRLTGIYGAPEAQRREETWALLRHLDSRIPATMTFDTGDFRSHGFEVQLWFNLRYRGFPFTWCNNRDPPFTTWVRLDRAVANMEWLHRFPMAQVEHIDVSKSDHKCLWLSCLPPVITRSKRRPFRFEEIWMTDGGCEETITKAWEMSKPGTRMFKVWHKLKECKKQLGEWSRKSFGNIKKQIEILQQRIKQAESLAIQDRVHANINGLRKELNSLLGKEEKFWRQRSRTSWLAQGDRNTKYFHGRATQRRRRNSVSKLCDERGSWHESNEEIAELMIEYLHNSIYHFKPNTSGRSNIRGDCAKGIPCHLTSFYYVQKMIVSYLQRPLQQPVKKSNLCWGNMRKHRGNRLTVTRLLSSSVKLFQFPLKMQLKSHSMFQLSDSMRNTWGFPSLIGRKRAESFTQIKERVWHKLKGWKEKLLSQAGREVLIKAVAQAIPAYSMSCFRLPIKLCKELEAMIRRFWWSNNSDQQKVNWVSWRKLCEPKNMGGMGFRDLQKFNEALLAKQVWRLMHDTSSLFYRVFKAKFFPNCSILEADPKIRGSYAWQSIMKSRELLIKGGVWRVGDGRRIKIWKNRWLLEDNHRTIITHGPQLLQDCTVDQLIIKPKMEWDTTLIDKLFLPYDAEAIKSIPLSERAPPDRFYWPGTAHGLYTVRSGYQALLHNEKQQLPGSSTTDALQPIWKAVWSLRIPKKCQLFVWRASREALPTRVNLCKRHIPIDPKCENCRKCPEDVLHAVWSCPVLTPVWDKEPWIHSLRATPIMDFADLFSKVLDIGTYQNTEAFSIISWSLWQRRNKQRLHQEVEAIDQVSTRARAYLDEFVSSIEPLQPAEPTSNSGHQMATT</sequence>
<organism evidence="3">
    <name type="scientific">Fagus sylvatica</name>
    <name type="common">Beechnut</name>
    <dbReference type="NCBI Taxonomy" id="28930"/>
    <lineage>
        <taxon>Eukaryota</taxon>
        <taxon>Viridiplantae</taxon>
        <taxon>Streptophyta</taxon>
        <taxon>Embryophyta</taxon>
        <taxon>Tracheophyta</taxon>
        <taxon>Spermatophyta</taxon>
        <taxon>Magnoliopsida</taxon>
        <taxon>eudicotyledons</taxon>
        <taxon>Gunneridae</taxon>
        <taxon>Pentapetalae</taxon>
        <taxon>rosids</taxon>
        <taxon>fabids</taxon>
        <taxon>Fagales</taxon>
        <taxon>Fagaceae</taxon>
        <taxon>Fagus</taxon>
    </lineage>
</organism>
<proteinExistence type="predicted"/>
<reference evidence="3" key="1">
    <citation type="submission" date="2018-02" db="EMBL/GenBank/DDBJ databases">
        <authorList>
            <person name="Cohen D.B."/>
            <person name="Kent A.D."/>
        </authorList>
    </citation>
    <scope>NUCLEOTIDE SEQUENCE</scope>
</reference>
<dbReference type="AlphaFoldDB" id="A0A2N9FH20"/>
<feature type="domain" description="Reverse transcriptase zinc-binding" evidence="2">
    <location>
        <begin position="897"/>
        <end position="992"/>
    </location>
</feature>
<dbReference type="InterPro" id="IPR026960">
    <property type="entry name" value="RVT-Znf"/>
</dbReference>
<dbReference type="PANTHER" id="PTHR33116">
    <property type="entry name" value="REVERSE TRANSCRIPTASE ZINC-BINDING DOMAIN-CONTAINING PROTEIN-RELATED-RELATED"/>
    <property type="match status" value="1"/>
</dbReference>
<evidence type="ECO:0000313" key="3">
    <source>
        <dbReference type="EMBL" id="SPC90127.1"/>
    </source>
</evidence>
<evidence type="ECO:0000256" key="1">
    <source>
        <dbReference type="SAM" id="MobiDB-lite"/>
    </source>
</evidence>
<dbReference type="SUPFAM" id="SSF56219">
    <property type="entry name" value="DNase I-like"/>
    <property type="match status" value="1"/>
</dbReference>
<gene>
    <name evidence="3" type="ORF">FSB_LOCUS18009</name>
</gene>
<dbReference type="InterPro" id="IPR036691">
    <property type="entry name" value="Endo/exonu/phosph_ase_sf"/>
</dbReference>
<evidence type="ECO:0000259" key="2">
    <source>
        <dbReference type="Pfam" id="PF13966"/>
    </source>
</evidence>